<dbReference type="AlphaFoldDB" id="A0A0M9AIZ4"/>
<reference evidence="1 2" key="1">
    <citation type="submission" date="2015-08" db="EMBL/GenBank/DDBJ databases">
        <title>Genomes of Isolates from Cabo Rojo, PR.</title>
        <authorList>
            <person name="Sanchez-Nieves R.L."/>
            <person name="Montalvo-Rodriguez R."/>
        </authorList>
    </citation>
    <scope>NUCLEOTIDE SEQUENCE [LARGE SCALE GENOMIC DNA]</scope>
    <source>
        <strain evidence="1 2">SL3</strain>
    </source>
</reference>
<accession>A0A0M9AIZ4</accession>
<dbReference type="EMBL" id="LIUF01000008">
    <property type="protein sequence ID" value="KOX91591.1"/>
    <property type="molecule type" value="Genomic_DNA"/>
</dbReference>
<proteinExistence type="predicted"/>
<protein>
    <submittedName>
        <fullName evidence="1">Uncharacterized protein</fullName>
    </submittedName>
</protein>
<name>A0A0M9AIZ4_9EURY</name>
<gene>
    <name evidence="1" type="ORF">AMS69_17880</name>
</gene>
<evidence type="ECO:0000313" key="2">
    <source>
        <dbReference type="Proteomes" id="UP000037729"/>
    </source>
</evidence>
<organism evidence="1 2">
    <name type="scientific">Haloarcula rubripromontorii</name>
    <dbReference type="NCBI Taxonomy" id="1705562"/>
    <lineage>
        <taxon>Archaea</taxon>
        <taxon>Methanobacteriati</taxon>
        <taxon>Methanobacteriota</taxon>
        <taxon>Stenosarchaea group</taxon>
        <taxon>Halobacteria</taxon>
        <taxon>Halobacteriales</taxon>
        <taxon>Haloarculaceae</taxon>
        <taxon>Haloarcula</taxon>
    </lineage>
</organism>
<dbReference type="Proteomes" id="UP000037729">
    <property type="component" value="Unassembled WGS sequence"/>
</dbReference>
<keyword evidence="2" id="KW-1185">Reference proteome</keyword>
<sequence>MNNAKVVEGIQVIGIKRFPERMENGLERLVKPRCEEYASDDMCVADIPGRMYRLMVIRVAVINVGSWIRHITSSNNSLLGINIMSR</sequence>
<evidence type="ECO:0000313" key="1">
    <source>
        <dbReference type="EMBL" id="KOX91591.1"/>
    </source>
</evidence>
<comment type="caution">
    <text evidence="1">The sequence shown here is derived from an EMBL/GenBank/DDBJ whole genome shotgun (WGS) entry which is preliminary data.</text>
</comment>